<feature type="domain" description="PEF-CTERM protein sorting" evidence="2">
    <location>
        <begin position="176"/>
        <end position="200"/>
    </location>
</feature>
<gene>
    <name evidence="3" type="ORF">MPEBLZ_00361</name>
</gene>
<reference evidence="3 4" key="1">
    <citation type="submission" date="2015-09" db="EMBL/GenBank/DDBJ databases">
        <title>A metagenomics-based metabolic model of nitrate-dependent anaerobic oxidation of methane by Methanoperedens-like archaea.</title>
        <authorList>
            <person name="Arshad A."/>
            <person name="Speth D.R."/>
            <person name="De Graaf R.M."/>
            <person name="Op Den Camp H.J."/>
            <person name="Jetten M.S."/>
            <person name="Welte C.U."/>
        </authorList>
    </citation>
    <scope>NUCLEOTIDE SEQUENCE [LARGE SCALE GENOMIC DNA]</scope>
</reference>
<dbReference type="AlphaFoldDB" id="A0A0P8AJX1"/>
<dbReference type="EMBL" id="LKCM01000030">
    <property type="protein sequence ID" value="KPQ45036.1"/>
    <property type="molecule type" value="Genomic_DNA"/>
</dbReference>
<evidence type="ECO:0000256" key="1">
    <source>
        <dbReference type="SAM" id="Phobius"/>
    </source>
</evidence>
<organism evidence="3 4">
    <name type="scientific">Candidatus Methanoperedens nitratireducens</name>
    <dbReference type="NCBI Taxonomy" id="1392998"/>
    <lineage>
        <taxon>Archaea</taxon>
        <taxon>Methanobacteriati</taxon>
        <taxon>Methanobacteriota</taxon>
        <taxon>Stenosarchaea group</taxon>
        <taxon>Methanomicrobia</taxon>
        <taxon>Methanosarcinales</taxon>
        <taxon>ANME-2 cluster</taxon>
        <taxon>Candidatus Methanoperedentaceae</taxon>
        <taxon>Candidatus Methanoperedens</taxon>
    </lineage>
</organism>
<keyword evidence="1" id="KW-0472">Membrane</keyword>
<dbReference type="Proteomes" id="UP000050360">
    <property type="component" value="Unassembled WGS sequence"/>
</dbReference>
<dbReference type="Pfam" id="PF26596">
    <property type="entry name" value="PEF-CTERM_ARCH"/>
    <property type="match status" value="1"/>
</dbReference>
<comment type="caution">
    <text evidence="3">The sequence shown here is derived from an EMBL/GenBank/DDBJ whole genome shotgun (WGS) entry which is preliminary data.</text>
</comment>
<name>A0A0P8AJX1_9EURY</name>
<feature type="transmembrane region" description="Helical" evidence="1">
    <location>
        <begin position="179"/>
        <end position="196"/>
    </location>
</feature>
<proteinExistence type="predicted"/>
<evidence type="ECO:0000313" key="3">
    <source>
        <dbReference type="EMBL" id="KPQ45036.1"/>
    </source>
</evidence>
<accession>A0A0P8AJX1</accession>
<sequence length="200" mass="22593">MTVIKKRIILLISLFMLIGILVINEKYGTEKYGANTILDNNVFEKLNTENVQLANLSSAVFQENSQPEVMKLNFSGEILTCTNKSDIERVIDVRLSNFVFDNESITIYPLNFTINLLPEQIKRIDIFIPYGISTFKLVSSNGEELEIQAPPCVNGYEGSSNTGFNTQTTIKKVDEIPEFPSIVMPVIAIMALLFMMKKRK</sequence>
<keyword evidence="1" id="KW-0812">Transmembrane</keyword>
<dbReference type="InterPro" id="IPR017474">
    <property type="entry name" value="PEF_CTERM_C"/>
</dbReference>
<protein>
    <recommendedName>
        <fullName evidence="2">PEF-CTERM protein sorting domain-containing protein</fullName>
    </recommendedName>
</protein>
<evidence type="ECO:0000259" key="2">
    <source>
        <dbReference type="Pfam" id="PF26596"/>
    </source>
</evidence>
<keyword evidence="1" id="KW-1133">Transmembrane helix</keyword>
<evidence type="ECO:0000313" key="4">
    <source>
        <dbReference type="Proteomes" id="UP000050360"/>
    </source>
</evidence>